<sequence>MDTIKTLEQEKSELNALINKGIAFEVTDTEFQEKRVFFGLIKKYVPVKMPKQFKIQELTLGTLDRLSAQWIEFAMDEVALKSGDGMQRARTLAREHALRCAKIVALAVMDADFLIPKHGKNGVVRYVEDTKRLEELTALFARAIKPSKLYRLYVLINAMCNLGDFVNSIRLMCADRTTMPVRIEANNEG</sequence>
<protein>
    <submittedName>
        <fullName evidence="1">Uncharacterized protein</fullName>
    </submittedName>
</protein>
<organism evidence="1">
    <name type="scientific">termite gut metagenome</name>
    <dbReference type="NCBI Taxonomy" id="433724"/>
    <lineage>
        <taxon>unclassified sequences</taxon>
        <taxon>metagenomes</taxon>
        <taxon>organismal metagenomes</taxon>
    </lineage>
</organism>
<dbReference type="EMBL" id="SNRY01000021">
    <property type="protein sequence ID" value="KAA6350872.1"/>
    <property type="molecule type" value="Genomic_DNA"/>
</dbReference>
<accession>A0A5J4SYR4</accession>
<reference evidence="1" key="1">
    <citation type="submission" date="2019-03" db="EMBL/GenBank/DDBJ databases">
        <title>Single cell metagenomics reveals metabolic interactions within the superorganism composed of flagellate Streblomastix strix and complex community of Bacteroidetes bacteria on its surface.</title>
        <authorList>
            <person name="Treitli S.C."/>
            <person name="Kolisko M."/>
            <person name="Husnik F."/>
            <person name="Keeling P."/>
            <person name="Hampl V."/>
        </authorList>
    </citation>
    <scope>NUCLEOTIDE SEQUENCE</scope>
    <source>
        <strain evidence="1">STM</strain>
    </source>
</reference>
<proteinExistence type="predicted"/>
<name>A0A5J4SYR4_9ZZZZ</name>
<gene>
    <name evidence="1" type="ORF">EZS27_001719</name>
</gene>
<dbReference type="AlphaFoldDB" id="A0A5J4SYR4"/>
<evidence type="ECO:0000313" key="1">
    <source>
        <dbReference type="EMBL" id="KAA6350872.1"/>
    </source>
</evidence>
<comment type="caution">
    <text evidence="1">The sequence shown here is derived from an EMBL/GenBank/DDBJ whole genome shotgun (WGS) entry which is preliminary data.</text>
</comment>